<dbReference type="Pfam" id="PF05096">
    <property type="entry name" value="Glu_cyclase_2"/>
    <property type="match status" value="1"/>
</dbReference>
<dbReference type="InterPro" id="IPR007788">
    <property type="entry name" value="QCT"/>
</dbReference>
<evidence type="ECO:0000256" key="1">
    <source>
        <dbReference type="SAM" id="SignalP"/>
    </source>
</evidence>
<evidence type="ECO:0000313" key="2">
    <source>
        <dbReference type="EMBL" id="MFC4029564.1"/>
    </source>
</evidence>
<accession>A0ABV8HGX4</accession>
<comment type="caution">
    <text evidence="2">The sequence shown here is derived from an EMBL/GenBank/DDBJ whole genome shotgun (WGS) entry which is preliminary data.</text>
</comment>
<dbReference type="InterPro" id="IPR011044">
    <property type="entry name" value="Quino_amine_DH_bsu"/>
</dbReference>
<reference evidence="3" key="1">
    <citation type="journal article" date="2019" name="Int. J. Syst. Evol. Microbiol.">
        <title>The Global Catalogue of Microorganisms (GCM) 10K type strain sequencing project: providing services to taxonomists for standard genome sequencing and annotation.</title>
        <authorList>
            <consortium name="The Broad Institute Genomics Platform"/>
            <consortium name="The Broad Institute Genome Sequencing Center for Infectious Disease"/>
            <person name="Wu L."/>
            <person name="Ma J."/>
        </authorList>
    </citation>
    <scope>NUCLEOTIDE SEQUENCE [LARGE SCALE GENOMIC DNA]</scope>
    <source>
        <strain evidence="3">CECT 9128</strain>
    </source>
</reference>
<keyword evidence="1" id="KW-0732">Signal</keyword>
<protein>
    <submittedName>
        <fullName evidence="2">Glutaminyl-peptide cyclotransferase</fullName>
    </submittedName>
</protein>
<dbReference type="SUPFAM" id="SSF50969">
    <property type="entry name" value="YVTN repeat-like/Quinoprotein amine dehydrogenase"/>
    <property type="match status" value="1"/>
</dbReference>
<gene>
    <name evidence="2" type="ORF">ACFOS1_19250</name>
</gene>
<feature type="signal peptide" evidence="1">
    <location>
        <begin position="1"/>
        <end position="23"/>
    </location>
</feature>
<sequence>MMKFKSLLILALAFLYFSCGSNSGSKKSPFSVKIAENKKEFKLGERISGHIENKKELKIDSVIVYLNTEKISAKSPNWSFDISSEDQKLGNQEIIAEVFYEGEKDTTTKSIKIYNNTSPKAYTYEIVNIYPHDPKAYTQGLEFLNDTLYESTGEYGESDLRKVDLKSGEVLKIIDLDDSVFGEGMTIFKDQIILLTWRAKEGYIYNLDTFEKTGTFSYNQSKEGWGLCHDGEHIYKSDGTEKIWLLNPETLAEEDYIQIATHKNIVSKMNELEWVDGEIYANTYQKDGVAIINPKNGAIDGLIDFRGLRDKLDNKNELDETNHVLNGIAYNPHTKQLFVTGKHWDKLFEVKIVEK</sequence>
<proteinExistence type="predicted"/>
<dbReference type="Proteomes" id="UP001595793">
    <property type="component" value="Unassembled WGS sequence"/>
</dbReference>
<feature type="chain" id="PRO_5046949428" evidence="1">
    <location>
        <begin position="24"/>
        <end position="355"/>
    </location>
</feature>
<dbReference type="RefSeq" id="WP_290230699.1">
    <property type="nucleotide sequence ID" value="NZ_JAUFPZ010000002.1"/>
</dbReference>
<name>A0ABV8HGX4_9FLAO</name>
<evidence type="ECO:0000313" key="3">
    <source>
        <dbReference type="Proteomes" id="UP001595793"/>
    </source>
</evidence>
<dbReference type="PANTHER" id="PTHR31270:SF1">
    <property type="entry name" value="GLUTAMINYL-PEPTIDE CYCLOTRANSFERASE"/>
    <property type="match status" value="1"/>
</dbReference>
<dbReference type="PANTHER" id="PTHR31270">
    <property type="entry name" value="GLUTAMINYL-PEPTIDE CYCLOTRANSFERASE"/>
    <property type="match status" value="1"/>
</dbReference>
<organism evidence="2 3">
    <name type="scientific">Zunongwangia endophytica</name>
    <dbReference type="NCBI Taxonomy" id="1808945"/>
    <lineage>
        <taxon>Bacteria</taxon>
        <taxon>Pseudomonadati</taxon>
        <taxon>Bacteroidota</taxon>
        <taxon>Flavobacteriia</taxon>
        <taxon>Flavobacteriales</taxon>
        <taxon>Flavobacteriaceae</taxon>
        <taxon>Zunongwangia</taxon>
    </lineage>
</organism>
<keyword evidence="3" id="KW-1185">Reference proteome</keyword>
<dbReference type="EMBL" id="JBHSAS010000033">
    <property type="protein sequence ID" value="MFC4029564.1"/>
    <property type="molecule type" value="Genomic_DNA"/>
</dbReference>